<dbReference type="Gene3D" id="1.10.10.10">
    <property type="entry name" value="Winged helix-like DNA-binding domain superfamily/Winged helix DNA-binding domain"/>
    <property type="match status" value="1"/>
</dbReference>
<dbReference type="InterPro" id="IPR036390">
    <property type="entry name" value="WH_DNA-bd_sf"/>
</dbReference>
<comment type="similarity">
    <text evidence="2">Belongs to the TFIIF beta subunit family.</text>
</comment>
<evidence type="ECO:0000259" key="9">
    <source>
        <dbReference type="Pfam" id="PF02270"/>
    </source>
</evidence>
<organism evidence="10 11">
    <name type="scientific">Acropora cervicornis</name>
    <name type="common">Staghorn coral</name>
    <dbReference type="NCBI Taxonomy" id="6130"/>
    <lineage>
        <taxon>Eukaryota</taxon>
        <taxon>Metazoa</taxon>
        <taxon>Cnidaria</taxon>
        <taxon>Anthozoa</taxon>
        <taxon>Hexacorallia</taxon>
        <taxon>Scleractinia</taxon>
        <taxon>Astrocoeniina</taxon>
        <taxon>Acroporidae</taxon>
        <taxon>Acropora</taxon>
    </lineage>
</organism>
<protein>
    <recommendedName>
        <fullName evidence="3">General transcription factor IIF subunit 2</fullName>
    </recommendedName>
    <alternativeName>
        <fullName evidence="8">Transcription initiation factor IIF subunit beta</fullName>
    </alternativeName>
</protein>
<evidence type="ECO:0000256" key="2">
    <source>
        <dbReference type="ARBA" id="ARBA00009543"/>
    </source>
</evidence>
<gene>
    <name evidence="10" type="ORF">P5673_001444</name>
</gene>
<reference evidence="10" key="1">
    <citation type="journal article" date="2023" name="G3 (Bethesda)">
        <title>Whole genome assembly and annotation of the endangered Caribbean coral Acropora cervicornis.</title>
        <authorList>
            <person name="Selwyn J.D."/>
            <person name="Vollmer S.V."/>
        </authorList>
    </citation>
    <scope>NUCLEOTIDE SEQUENCE</scope>
    <source>
        <strain evidence="10">K2</strain>
    </source>
</reference>
<feature type="domain" description="TFIIF beta subunit HTH" evidence="9">
    <location>
        <begin position="147"/>
        <end position="211"/>
    </location>
</feature>
<dbReference type="GO" id="GO:0003677">
    <property type="term" value="F:DNA binding"/>
    <property type="evidence" value="ECO:0007669"/>
    <property type="project" value="UniProtKB-KW"/>
</dbReference>
<dbReference type="InterPro" id="IPR003196">
    <property type="entry name" value="TFIIF_beta"/>
</dbReference>
<evidence type="ECO:0000313" key="11">
    <source>
        <dbReference type="Proteomes" id="UP001249851"/>
    </source>
</evidence>
<dbReference type="GO" id="GO:0006368">
    <property type="term" value="P:transcription elongation by RNA polymerase II"/>
    <property type="evidence" value="ECO:0007669"/>
    <property type="project" value="UniProtKB-ARBA"/>
</dbReference>
<name>A0AAD9VH52_ACRCE</name>
<dbReference type="GO" id="GO:0006367">
    <property type="term" value="P:transcription initiation at RNA polymerase II promoter"/>
    <property type="evidence" value="ECO:0007669"/>
    <property type="project" value="InterPro"/>
</dbReference>
<dbReference type="FunFam" id="1.10.10.10:FF:000035">
    <property type="entry name" value="General transcription factor IIF subunit 2"/>
    <property type="match status" value="1"/>
</dbReference>
<dbReference type="EMBL" id="JARQWQ010000002">
    <property type="protein sequence ID" value="KAK2573755.1"/>
    <property type="molecule type" value="Genomic_DNA"/>
</dbReference>
<evidence type="ECO:0000313" key="10">
    <source>
        <dbReference type="EMBL" id="KAK2573755.1"/>
    </source>
</evidence>
<dbReference type="SUPFAM" id="SSF50916">
    <property type="entry name" value="Rap30/74 interaction domains"/>
    <property type="match status" value="1"/>
</dbReference>
<evidence type="ECO:0000256" key="5">
    <source>
        <dbReference type="ARBA" id="ARBA00023125"/>
    </source>
</evidence>
<accession>A0AAD9VH52</accession>
<evidence type="ECO:0000256" key="3">
    <source>
        <dbReference type="ARBA" id="ARBA00020815"/>
    </source>
</evidence>
<comment type="subcellular location">
    <subcellularLocation>
        <location evidence="1">Nucleus</location>
    </subcellularLocation>
</comment>
<keyword evidence="5" id="KW-0238">DNA-binding</keyword>
<dbReference type="GO" id="GO:0005674">
    <property type="term" value="C:transcription factor TFIIF complex"/>
    <property type="evidence" value="ECO:0007669"/>
    <property type="project" value="InterPro"/>
</dbReference>
<dbReference type="SUPFAM" id="SSF46785">
    <property type="entry name" value="Winged helix' DNA-binding domain"/>
    <property type="match status" value="1"/>
</dbReference>
<dbReference type="Pfam" id="PF02270">
    <property type="entry name" value="TFIIF_beta"/>
    <property type="match status" value="1"/>
</dbReference>
<keyword evidence="4" id="KW-0805">Transcription regulation</keyword>
<sequence length="225" mass="25979">MGSEVDCSGVSRAVWLVKIIWVSLWLCDKVIMQVMFNLSEALAIKEDQGLPSEYKMVLSKVDQSIGVFSRRSAAQITIEGVVVQRADCRPTQPSANYFKLKKQRIEDASKSGRKAKQVERVVKYRPVSDHKVNIEHEKKKKDEGKRAREDEDVVKALLFNAFERHQYYNLKDLISLTKQPVMYLKTILKEIGHYNTKNPHKNMWELKPEYRHYSSKSDDGGETTS</sequence>
<comment type="caution">
    <text evidence="10">The sequence shown here is derived from an EMBL/GenBank/DDBJ whole genome shotgun (WGS) entry which is preliminary data.</text>
</comment>
<dbReference type="PANTHER" id="PTHR10445">
    <property type="entry name" value="GENERAL TRANSCRIPTION FACTOR IIF SUBUNIT 2"/>
    <property type="match status" value="1"/>
</dbReference>
<keyword evidence="6" id="KW-0804">Transcription</keyword>
<dbReference type="InterPro" id="IPR040450">
    <property type="entry name" value="TFIIF_beta_HTH"/>
</dbReference>
<dbReference type="PANTHER" id="PTHR10445:SF0">
    <property type="entry name" value="GENERAL TRANSCRIPTION FACTOR IIF SUBUNIT 2"/>
    <property type="match status" value="1"/>
</dbReference>
<keyword evidence="11" id="KW-1185">Reference proteome</keyword>
<keyword evidence="7" id="KW-0539">Nucleus</keyword>
<proteinExistence type="inferred from homology"/>
<evidence type="ECO:0000256" key="8">
    <source>
        <dbReference type="ARBA" id="ARBA00033388"/>
    </source>
</evidence>
<evidence type="ECO:0000256" key="6">
    <source>
        <dbReference type="ARBA" id="ARBA00023163"/>
    </source>
</evidence>
<evidence type="ECO:0000256" key="1">
    <source>
        <dbReference type="ARBA" id="ARBA00004123"/>
    </source>
</evidence>
<dbReference type="AlphaFoldDB" id="A0AAD9VH52"/>
<evidence type="ECO:0000256" key="4">
    <source>
        <dbReference type="ARBA" id="ARBA00023015"/>
    </source>
</evidence>
<evidence type="ECO:0000256" key="7">
    <source>
        <dbReference type="ARBA" id="ARBA00023242"/>
    </source>
</evidence>
<dbReference type="InterPro" id="IPR036388">
    <property type="entry name" value="WH-like_DNA-bd_sf"/>
</dbReference>
<reference evidence="10" key="2">
    <citation type="journal article" date="2023" name="Science">
        <title>Genomic signatures of disease resistance in endangered staghorn corals.</title>
        <authorList>
            <person name="Vollmer S.V."/>
            <person name="Selwyn J.D."/>
            <person name="Despard B.A."/>
            <person name="Roesel C.L."/>
        </authorList>
    </citation>
    <scope>NUCLEOTIDE SEQUENCE</scope>
    <source>
        <strain evidence="10">K2</strain>
    </source>
</reference>
<dbReference type="InterPro" id="IPR011039">
    <property type="entry name" value="TFIIF_interaction"/>
</dbReference>
<dbReference type="Proteomes" id="UP001249851">
    <property type="component" value="Unassembled WGS sequence"/>
</dbReference>